<dbReference type="AlphaFoldDB" id="A0A0E2HCV2"/>
<evidence type="ECO:0000256" key="3">
    <source>
        <dbReference type="ARBA" id="ARBA00022485"/>
    </source>
</evidence>
<name>A0A0E2HCV2_9FIRM</name>
<keyword evidence="4" id="KW-0949">S-adenosyl-L-methionine</keyword>
<dbReference type="InterPro" id="IPR007197">
    <property type="entry name" value="rSAM"/>
</dbReference>
<dbReference type="PROSITE" id="PS51918">
    <property type="entry name" value="RADICAL_SAM"/>
    <property type="match status" value="1"/>
</dbReference>
<dbReference type="SFLD" id="SFLDG01066">
    <property type="entry name" value="organic_radical-activating_enz"/>
    <property type="match status" value="1"/>
</dbReference>
<keyword evidence="6" id="KW-0560">Oxidoreductase</keyword>
<organism evidence="12 13">
    <name type="scientific">[Clostridium] clostridioforme 90A8</name>
    <dbReference type="NCBI Taxonomy" id="999408"/>
    <lineage>
        <taxon>Bacteria</taxon>
        <taxon>Bacillati</taxon>
        <taxon>Bacillota</taxon>
        <taxon>Clostridia</taxon>
        <taxon>Lachnospirales</taxon>
        <taxon>Lachnospiraceae</taxon>
        <taxon>Enterocloster</taxon>
    </lineage>
</organism>
<evidence type="ECO:0000313" key="13">
    <source>
        <dbReference type="Proteomes" id="UP000013085"/>
    </source>
</evidence>
<accession>A0A0E2HCV2</accession>
<feature type="domain" description="Radical SAM core" evidence="11">
    <location>
        <begin position="21"/>
        <end position="300"/>
    </location>
</feature>
<dbReference type="GO" id="GO:0051539">
    <property type="term" value="F:4 iron, 4 sulfur cluster binding"/>
    <property type="evidence" value="ECO:0007669"/>
    <property type="project" value="UniProtKB-KW"/>
</dbReference>
<dbReference type="InterPro" id="IPR012839">
    <property type="entry name" value="Organic_radical_activase"/>
</dbReference>
<proteinExistence type="inferred from homology"/>
<dbReference type="NCBIfam" id="TIGR02494">
    <property type="entry name" value="PFLE_PFLC"/>
    <property type="match status" value="1"/>
</dbReference>
<evidence type="ECO:0000256" key="7">
    <source>
        <dbReference type="ARBA" id="ARBA00023004"/>
    </source>
</evidence>
<dbReference type="PROSITE" id="PS51379">
    <property type="entry name" value="4FE4S_FER_2"/>
    <property type="match status" value="2"/>
</dbReference>
<gene>
    <name evidence="12" type="ORF">HMPREF1090_02038</name>
</gene>
<dbReference type="CDD" id="cd01335">
    <property type="entry name" value="Radical_SAM"/>
    <property type="match status" value="1"/>
</dbReference>
<evidence type="ECO:0000256" key="6">
    <source>
        <dbReference type="ARBA" id="ARBA00023002"/>
    </source>
</evidence>
<evidence type="ECO:0000256" key="1">
    <source>
        <dbReference type="ARBA" id="ARBA00001966"/>
    </source>
</evidence>
<comment type="cofactor">
    <cofactor evidence="1">
        <name>[4Fe-4S] cluster</name>
        <dbReference type="ChEBI" id="CHEBI:49883"/>
    </cofactor>
</comment>
<dbReference type="InterPro" id="IPR040074">
    <property type="entry name" value="BssD/PflA/YjjW"/>
</dbReference>
<evidence type="ECO:0000313" key="12">
    <source>
        <dbReference type="EMBL" id="ENZ17268.1"/>
    </source>
</evidence>
<dbReference type="Pfam" id="PF00037">
    <property type="entry name" value="Fer4"/>
    <property type="match status" value="1"/>
</dbReference>
<keyword evidence="3" id="KW-0004">4Fe-4S</keyword>
<evidence type="ECO:0000256" key="9">
    <source>
        <dbReference type="ARBA" id="ARBA00047365"/>
    </source>
</evidence>
<dbReference type="InterPro" id="IPR058240">
    <property type="entry name" value="rSAM_sf"/>
</dbReference>
<dbReference type="Gene3D" id="3.30.70.20">
    <property type="match status" value="1"/>
</dbReference>
<feature type="domain" description="4Fe-4S ferredoxin-type" evidence="10">
    <location>
        <begin position="52"/>
        <end position="79"/>
    </location>
</feature>
<keyword evidence="8" id="KW-0411">Iron-sulfur</keyword>
<dbReference type="GeneID" id="57960195"/>
<dbReference type="PROSITE" id="PS01087">
    <property type="entry name" value="RADICAL_ACTIVATING"/>
    <property type="match status" value="1"/>
</dbReference>
<evidence type="ECO:0000256" key="5">
    <source>
        <dbReference type="ARBA" id="ARBA00022723"/>
    </source>
</evidence>
<dbReference type="Proteomes" id="UP000013085">
    <property type="component" value="Unassembled WGS sequence"/>
</dbReference>
<dbReference type="PANTHER" id="PTHR30352">
    <property type="entry name" value="PYRUVATE FORMATE-LYASE-ACTIVATING ENZYME"/>
    <property type="match status" value="1"/>
</dbReference>
<dbReference type="SUPFAM" id="SSF54862">
    <property type="entry name" value="4Fe-4S ferredoxins"/>
    <property type="match status" value="1"/>
</dbReference>
<dbReference type="InterPro" id="IPR017900">
    <property type="entry name" value="4Fe4S_Fe_S_CS"/>
</dbReference>
<reference evidence="12 13" key="1">
    <citation type="submission" date="2013-01" db="EMBL/GenBank/DDBJ databases">
        <title>The Genome Sequence of Clostridium clostridioforme 90A8.</title>
        <authorList>
            <consortium name="The Broad Institute Genome Sequencing Platform"/>
            <person name="Earl A."/>
            <person name="Ward D."/>
            <person name="Feldgarden M."/>
            <person name="Gevers D."/>
            <person name="Courvalin P."/>
            <person name="Lambert T."/>
            <person name="Walker B."/>
            <person name="Young S.K."/>
            <person name="Zeng Q."/>
            <person name="Gargeya S."/>
            <person name="Fitzgerald M."/>
            <person name="Haas B."/>
            <person name="Abouelleil A."/>
            <person name="Alvarado L."/>
            <person name="Arachchi H.M."/>
            <person name="Berlin A.M."/>
            <person name="Chapman S.B."/>
            <person name="Dewar J."/>
            <person name="Goldberg J."/>
            <person name="Griggs A."/>
            <person name="Gujja S."/>
            <person name="Hansen M."/>
            <person name="Howarth C."/>
            <person name="Imamovic A."/>
            <person name="Larimer J."/>
            <person name="McCowan C."/>
            <person name="Murphy C."/>
            <person name="Neiman D."/>
            <person name="Pearson M."/>
            <person name="Priest M."/>
            <person name="Roberts A."/>
            <person name="Saif S."/>
            <person name="Shea T."/>
            <person name="Sisk P."/>
            <person name="Sykes S."/>
            <person name="Wortman J."/>
            <person name="Nusbaum C."/>
            <person name="Birren B."/>
        </authorList>
    </citation>
    <scope>NUCLEOTIDE SEQUENCE [LARGE SCALE GENOMIC DNA]</scope>
    <source>
        <strain evidence="12 13">90A8</strain>
    </source>
</reference>
<dbReference type="GO" id="GO:0016491">
    <property type="term" value="F:oxidoreductase activity"/>
    <property type="evidence" value="ECO:0007669"/>
    <property type="project" value="UniProtKB-KW"/>
</dbReference>
<protein>
    <submittedName>
        <fullName evidence="12">Glycyl-radical enzyme activating protein family</fullName>
    </submittedName>
</protein>
<sequence length="305" mass="33393">MDSINYNLTGTVFDIQRFSLHDGPGIRTIVFLKGCPLSCKWCSNPESQSIKPVIMYKAADCLHCGRCMTACRKGAISPEHKNWVNRDLCSGCGECANACPAGALVLKGKTMSIQQVIRELKKDATTYRRSGGGITLSGGEPLVQYEFASELLQACKGQGWHTAIETTGVGSREAIEKVIPYVDTVLLDLKHMDSGQHKKFTGIGNEPVIKNAPEICKISKTVIRVPVIPGFNYSVEAIKAISEFARTLAGIRTIHLLPYHSFGENKYGLLGQDYTMKQVKPLAPEDLEECRTVVESYGFQCIIGG</sequence>
<evidence type="ECO:0000259" key="10">
    <source>
        <dbReference type="PROSITE" id="PS51379"/>
    </source>
</evidence>
<dbReference type="InterPro" id="IPR001989">
    <property type="entry name" value="Radical_activat_CS"/>
</dbReference>
<dbReference type="Gene3D" id="3.80.30.10">
    <property type="entry name" value="pyruvate-formate lyase- activating enzyme"/>
    <property type="match status" value="1"/>
</dbReference>
<dbReference type="PROSITE" id="PS00198">
    <property type="entry name" value="4FE4S_FER_1"/>
    <property type="match status" value="1"/>
</dbReference>
<dbReference type="Pfam" id="PF04055">
    <property type="entry name" value="Radical_SAM"/>
    <property type="match status" value="1"/>
</dbReference>
<comment type="catalytic activity">
    <reaction evidence="9">
        <text>glycyl-[protein] + reduced [flavodoxin] + S-adenosyl-L-methionine = glycin-2-yl radical-[protein] + semiquinone [flavodoxin] + 5'-deoxyadenosine + L-methionine + H(+)</text>
        <dbReference type="Rhea" id="RHEA:61976"/>
        <dbReference type="Rhea" id="RHEA-COMP:10622"/>
        <dbReference type="Rhea" id="RHEA-COMP:14480"/>
        <dbReference type="Rhea" id="RHEA-COMP:15993"/>
        <dbReference type="Rhea" id="RHEA-COMP:15994"/>
        <dbReference type="ChEBI" id="CHEBI:15378"/>
        <dbReference type="ChEBI" id="CHEBI:17319"/>
        <dbReference type="ChEBI" id="CHEBI:29947"/>
        <dbReference type="ChEBI" id="CHEBI:32722"/>
        <dbReference type="ChEBI" id="CHEBI:57618"/>
        <dbReference type="ChEBI" id="CHEBI:57844"/>
        <dbReference type="ChEBI" id="CHEBI:59789"/>
        <dbReference type="ChEBI" id="CHEBI:140311"/>
    </reaction>
</comment>
<dbReference type="GO" id="GO:0046872">
    <property type="term" value="F:metal ion binding"/>
    <property type="evidence" value="ECO:0007669"/>
    <property type="project" value="UniProtKB-KW"/>
</dbReference>
<dbReference type="SUPFAM" id="SSF102114">
    <property type="entry name" value="Radical SAM enzymes"/>
    <property type="match status" value="1"/>
</dbReference>
<feature type="domain" description="4Fe-4S ferredoxin-type" evidence="10">
    <location>
        <begin position="80"/>
        <end position="109"/>
    </location>
</feature>
<dbReference type="PIRSF" id="PIRSF000371">
    <property type="entry name" value="PFL_act_enz"/>
    <property type="match status" value="1"/>
</dbReference>
<dbReference type="SFLD" id="SFLDS00029">
    <property type="entry name" value="Radical_SAM"/>
    <property type="match status" value="1"/>
</dbReference>
<dbReference type="PATRIC" id="fig|999408.3.peg.2186"/>
<comment type="similarity">
    <text evidence="2">Belongs to the organic radical-activating enzymes family.</text>
</comment>
<dbReference type="PANTHER" id="PTHR30352:SF4">
    <property type="entry name" value="PYRUVATE FORMATE-LYASE 2-ACTIVATING ENZYME"/>
    <property type="match status" value="1"/>
</dbReference>
<dbReference type="HOGENOM" id="CLU_058969_0_0_9"/>
<comment type="caution">
    <text evidence="12">The sequence shown here is derived from an EMBL/GenBank/DDBJ whole genome shotgun (WGS) entry which is preliminary data.</text>
</comment>
<dbReference type="SFLD" id="SFLDG01118">
    <property type="entry name" value="activating_enzymes__group_2"/>
    <property type="match status" value="1"/>
</dbReference>
<evidence type="ECO:0000256" key="4">
    <source>
        <dbReference type="ARBA" id="ARBA00022691"/>
    </source>
</evidence>
<dbReference type="EMBL" id="AGYR01000018">
    <property type="protein sequence ID" value="ENZ17268.1"/>
    <property type="molecule type" value="Genomic_DNA"/>
</dbReference>
<dbReference type="RefSeq" id="WP_002595642.1">
    <property type="nucleotide sequence ID" value="NZ_KB851019.1"/>
</dbReference>
<keyword evidence="7" id="KW-0408">Iron</keyword>
<keyword evidence="5" id="KW-0479">Metal-binding</keyword>
<evidence type="ECO:0000259" key="11">
    <source>
        <dbReference type="PROSITE" id="PS51918"/>
    </source>
</evidence>
<evidence type="ECO:0000256" key="8">
    <source>
        <dbReference type="ARBA" id="ARBA00023014"/>
    </source>
</evidence>
<dbReference type="InterPro" id="IPR017896">
    <property type="entry name" value="4Fe4S_Fe-S-bd"/>
</dbReference>
<evidence type="ECO:0000256" key="2">
    <source>
        <dbReference type="ARBA" id="ARBA00009777"/>
    </source>
</evidence>
<dbReference type="InterPro" id="IPR034457">
    <property type="entry name" value="Organic_radical-activating"/>
</dbReference>